<keyword evidence="8 14" id="KW-0249">Electron transport</keyword>
<keyword evidence="12" id="KW-0564">Palmitate</keyword>
<dbReference type="Proteomes" id="UP001320831">
    <property type="component" value="Unassembled WGS sequence"/>
</dbReference>
<keyword evidence="9 15" id="KW-1133">Transmembrane helix</keyword>
<keyword evidence="11 14" id="KW-0472">Membrane</keyword>
<dbReference type="InterPro" id="IPR034227">
    <property type="entry name" value="CuRO_UO_II"/>
</dbReference>
<evidence type="ECO:0000256" key="13">
    <source>
        <dbReference type="ARBA" id="ARBA00023288"/>
    </source>
</evidence>
<comment type="similarity">
    <text evidence="2 14">Belongs to the cytochrome c oxidase subunit 2 family.</text>
</comment>
<evidence type="ECO:0000256" key="6">
    <source>
        <dbReference type="ARBA" id="ARBA00022692"/>
    </source>
</evidence>
<name>A0ABT2LWV8_9HYPH</name>
<accession>A0ABT2LWV8</accession>
<feature type="domain" description="Cytochrome oxidase subunit II copper A binding" evidence="16">
    <location>
        <begin position="113"/>
        <end position="225"/>
    </location>
</feature>
<evidence type="ECO:0000313" key="18">
    <source>
        <dbReference type="EMBL" id="MCT7377868.1"/>
    </source>
</evidence>
<protein>
    <recommendedName>
        <fullName evidence="14">Ubiquinol oxidase subunit 2</fullName>
    </recommendedName>
</protein>
<feature type="domain" description="Cytochrome oxidase subunit II transmembrane region profile" evidence="17">
    <location>
        <begin position="10"/>
        <end position="107"/>
    </location>
</feature>
<dbReference type="InterPro" id="IPR036257">
    <property type="entry name" value="Cyt_c_oxidase_su2_TM_sf"/>
</dbReference>
<dbReference type="Gene3D" id="2.60.40.420">
    <property type="entry name" value="Cupredoxins - blue copper proteins"/>
    <property type="match status" value="1"/>
</dbReference>
<reference evidence="18 19" key="1">
    <citation type="submission" date="2022-09" db="EMBL/GenBank/DDBJ databases">
        <title>Chelativorans salina sp. nov., a novel slightly halophilic bacterium isolated from a saline lake sediment enrichment.</title>
        <authorList>
            <person name="Gao L."/>
            <person name="Fang B.-Z."/>
            <person name="Li W.-J."/>
        </authorList>
    </citation>
    <scope>NUCLEOTIDE SEQUENCE [LARGE SCALE GENOMIC DNA]</scope>
    <source>
        <strain evidence="18 19">EGI FJ00035</strain>
    </source>
</reference>
<dbReference type="PIRSF" id="PIRSF000292">
    <property type="entry name" value="Ubi_od_II"/>
    <property type="match status" value="1"/>
</dbReference>
<keyword evidence="7" id="KW-0732">Signal</keyword>
<keyword evidence="4 14" id="KW-1003">Cell membrane</keyword>
<dbReference type="Pfam" id="PF06481">
    <property type="entry name" value="COX_ARM"/>
    <property type="match status" value="1"/>
</dbReference>
<organism evidence="18 19">
    <name type="scientific">Chelativorans salis</name>
    <dbReference type="NCBI Taxonomy" id="2978478"/>
    <lineage>
        <taxon>Bacteria</taxon>
        <taxon>Pseudomonadati</taxon>
        <taxon>Pseudomonadota</taxon>
        <taxon>Alphaproteobacteria</taxon>
        <taxon>Hyphomicrobiales</taxon>
        <taxon>Phyllobacteriaceae</taxon>
        <taxon>Chelativorans</taxon>
    </lineage>
</organism>
<evidence type="ECO:0000256" key="11">
    <source>
        <dbReference type="ARBA" id="ARBA00023136"/>
    </source>
</evidence>
<dbReference type="NCBIfam" id="TIGR01433">
    <property type="entry name" value="CyoA"/>
    <property type="match status" value="1"/>
</dbReference>
<sequence>MSLAVGVCLLLGGCSGGVLDPKGQIGADERSIILFATAIMLIVVLPVICMAVAFAWRYRASNRDATYTPEWAQSTRVEAVVWLVPCAIIAALATLTWISAHRLDPYRPIASAAEPVTIDVVALNWKWLFIYPELNIATINEIAFPVDTPVDFRITSGSVMNSFFIPELGSQVYAMAGMETRLSLVAGEAGSYEGISANYSGAGFSDMKFRARAMSPTDFDRWVEDARRSKRPLEVEAYRALEQPSRSAAATYYSSADPHLFQAILHGCLAAADPCQSSEMKR</sequence>
<keyword evidence="6 15" id="KW-0812">Transmembrane</keyword>
<keyword evidence="5 14" id="KW-0679">Respiratory chain</keyword>
<dbReference type="InterPro" id="IPR011759">
    <property type="entry name" value="Cyt_c_oxidase_su2_TM_dom"/>
</dbReference>
<dbReference type="SUPFAM" id="SSF81464">
    <property type="entry name" value="Cytochrome c oxidase subunit II-like, transmembrane region"/>
    <property type="match status" value="1"/>
</dbReference>
<evidence type="ECO:0000256" key="14">
    <source>
        <dbReference type="PIRNR" id="PIRNR000292"/>
    </source>
</evidence>
<dbReference type="SUPFAM" id="SSF49503">
    <property type="entry name" value="Cupredoxins"/>
    <property type="match status" value="1"/>
</dbReference>
<evidence type="ECO:0000256" key="4">
    <source>
        <dbReference type="ARBA" id="ARBA00022475"/>
    </source>
</evidence>
<feature type="transmembrane region" description="Helical" evidence="15">
    <location>
        <begin position="79"/>
        <end position="98"/>
    </location>
</feature>
<evidence type="ECO:0000256" key="5">
    <source>
        <dbReference type="ARBA" id="ARBA00022660"/>
    </source>
</evidence>
<dbReference type="PROSITE" id="PS50999">
    <property type="entry name" value="COX2_TM"/>
    <property type="match status" value="1"/>
</dbReference>
<evidence type="ECO:0000313" key="19">
    <source>
        <dbReference type="Proteomes" id="UP001320831"/>
    </source>
</evidence>
<dbReference type="InterPro" id="IPR045187">
    <property type="entry name" value="CcO_II"/>
</dbReference>
<dbReference type="RefSeq" id="WP_260906574.1">
    <property type="nucleotide sequence ID" value="NZ_JAOCZP010000009.1"/>
</dbReference>
<dbReference type="PANTHER" id="PTHR22888:SF18">
    <property type="entry name" value="CYTOCHROME BO(3) UBIQUINOL OXIDASE SUBUNIT 2"/>
    <property type="match status" value="1"/>
</dbReference>
<evidence type="ECO:0000256" key="7">
    <source>
        <dbReference type="ARBA" id="ARBA00022729"/>
    </source>
</evidence>
<dbReference type="InterPro" id="IPR010514">
    <property type="entry name" value="COX_ARM"/>
</dbReference>
<feature type="transmembrane region" description="Helical" evidence="15">
    <location>
        <begin position="32"/>
        <end position="58"/>
    </location>
</feature>
<dbReference type="InterPro" id="IPR008972">
    <property type="entry name" value="Cupredoxin"/>
</dbReference>
<evidence type="ECO:0000256" key="2">
    <source>
        <dbReference type="ARBA" id="ARBA00007866"/>
    </source>
</evidence>
<keyword evidence="10 14" id="KW-0560">Oxidoreductase</keyword>
<evidence type="ECO:0000256" key="10">
    <source>
        <dbReference type="ARBA" id="ARBA00023002"/>
    </source>
</evidence>
<keyword evidence="3 14" id="KW-0813">Transport</keyword>
<evidence type="ECO:0000256" key="1">
    <source>
        <dbReference type="ARBA" id="ARBA00004651"/>
    </source>
</evidence>
<gene>
    <name evidence="18" type="primary">cyoA</name>
    <name evidence="18" type="ORF">N5A92_22860</name>
</gene>
<dbReference type="PANTHER" id="PTHR22888">
    <property type="entry name" value="CYTOCHROME C OXIDASE, SUBUNIT II"/>
    <property type="match status" value="1"/>
</dbReference>
<dbReference type="PROSITE" id="PS50857">
    <property type="entry name" value="COX2_CUA"/>
    <property type="match status" value="1"/>
</dbReference>
<evidence type="ECO:0000259" key="16">
    <source>
        <dbReference type="PROSITE" id="PS50857"/>
    </source>
</evidence>
<evidence type="ECO:0000256" key="15">
    <source>
        <dbReference type="SAM" id="Phobius"/>
    </source>
</evidence>
<dbReference type="EMBL" id="JAOCZP010000009">
    <property type="protein sequence ID" value="MCT7377868.1"/>
    <property type="molecule type" value="Genomic_DNA"/>
</dbReference>
<dbReference type="CDD" id="cd04212">
    <property type="entry name" value="CuRO_UO_II"/>
    <property type="match status" value="1"/>
</dbReference>
<dbReference type="InterPro" id="IPR006333">
    <property type="entry name" value="Cyt_o_ubiquinol_oxidase_su2"/>
</dbReference>
<proteinExistence type="inferred from homology"/>
<dbReference type="InterPro" id="IPR002429">
    <property type="entry name" value="CcO_II-like_C"/>
</dbReference>
<comment type="subcellular location">
    <subcellularLocation>
        <location evidence="1">Cell membrane</location>
        <topology evidence="1">Multi-pass membrane protein</topology>
    </subcellularLocation>
</comment>
<dbReference type="Gene3D" id="1.10.287.90">
    <property type="match status" value="1"/>
</dbReference>
<evidence type="ECO:0000256" key="9">
    <source>
        <dbReference type="ARBA" id="ARBA00022989"/>
    </source>
</evidence>
<dbReference type="Pfam" id="PF00116">
    <property type="entry name" value="COX2"/>
    <property type="match status" value="1"/>
</dbReference>
<evidence type="ECO:0000256" key="12">
    <source>
        <dbReference type="ARBA" id="ARBA00023139"/>
    </source>
</evidence>
<evidence type="ECO:0000256" key="8">
    <source>
        <dbReference type="ARBA" id="ARBA00022982"/>
    </source>
</evidence>
<keyword evidence="13" id="KW-0449">Lipoprotein</keyword>
<comment type="caution">
    <text evidence="18">The sequence shown here is derived from an EMBL/GenBank/DDBJ whole genome shotgun (WGS) entry which is preliminary data.</text>
</comment>
<evidence type="ECO:0000256" key="3">
    <source>
        <dbReference type="ARBA" id="ARBA00022448"/>
    </source>
</evidence>
<evidence type="ECO:0000259" key="17">
    <source>
        <dbReference type="PROSITE" id="PS50999"/>
    </source>
</evidence>
<keyword evidence="19" id="KW-1185">Reference proteome</keyword>